<dbReference type="AlphaFoldDB" id="A0A8X6G153"/>
<comment type="caution">
    <text evidence="2">The sequence shown here is derived from an EMBL/GenBank/DDBJ whole genome shotgun (WGS) entry which is preliminary data.</text>
</comment>
<dbReference type="Proteomes" id="UP000887116">
    <property type="component" value="Unassembled WGS sequence"/>
</dbReference>
<evidence type="ECO:0000313" key="3">
    <source>
        <dbReference type="Proteomes" id="UP000887116"/>
    </source>
</evidence>
<feature type="domain" description="EGF-like" evidence="1">
    <location>
        <begin position="82"/>
        <end position="93"/>
    </location>
</feature>
<name>A0A8X6G153_TRICU</name>
<proteinExistence type="predicted"/>
<dbReference type="EMBL" id="BMAO01004235">
    <property type="protein sequence ID" value="GFQ93293.1"/>
    <property type="molecule type" value="Genomic_DNA"/>
</dbReference>
<dbReference type="InterPro" id="IPR000742">
    <property type="entry name" value="EGF"/>
</dbReference>
<evidence type="ECO:0000259" key="1">
    <source>
        <dbReference type="PROSITE" id="PS00022"/>
    </source>
</evidence>
<evidence type="ECO:0000313" key="2">
    <source>
        <dbReference type="EMBL" id="GFQ93293.1"/>
    </source>
</evidence>
<gene>
    <name evidence="2" type="primary">AVEN_32803_1</name>
    <name evidence="2" type="ORF">TNCT_418091</name>
</gene>
<dbReference type="PROSITE" id="PS00022">
    <property type="entry name" value="EGF_1"/>
    <property type="match status" value="1"/>
</dbReference>
<dbReference type="OrthoDB" id="6436380at2759"/>
<sequence>MSALPNKRLRRVKDILTMKITFQLNLKAVDNLVKETLELSSLDALKDKNEKILNSKELSFHVDETCNIINKCKNGGICDKVCQCPKGTSGNFCEGIDWCENDRCGLTNGVECLYNETSTLGYCKCKEPKHLYDDNTKTCQECDCGNNGKCIIVGNTKKCICEEGFAEYSFKCKPCDCGFGSISCFFKRGGSKVCNCKEKYALRTYGKSDIQCQRKFI</sequence>
<reference evidence="2" key="1">
    <citation type="submission" date="2020-07" db="EMBL/GenBank/DDBJ databases">
        <title>Multicomponent nature underlies the extraordinary mechanical properties of spider dragline silk.</title>
        <authorList>
            <person name="Kono N."/>
            <person name="Nakamura H."/>
            <person name="Mori M."/>
            <person name="Yoshida Y."/>
            <person name="Ohtoshi R."/>
            <person name="Malay A.D."/>
            <person name="Moran D.A.P."/>
            <person name="Tomita M."/>
            <person name="Numata K."/>
            <person name="Arakawa K."/>
        </authorList>
    </citation>
    <scope>NUCLEOTIDE SEQUENCE</scope>
</reference>
<accession>A0A8X6G153</accession>
<organism evidence="2 3">
    <name type="scientific">Trichonephila clavata</name>
    <name type="common">Joro spider</name>
    <name type="synonym">Nephila clavata</name>
    <dbReference type="NCBI Taxonomy" id="2740835"/>
    <lineage>
        <taxon>Eukaryota</taxon>
        <taxon>Metazoa</taxon>
        <taxon>Ecdysozoa</taxon>
        <taxon>Arthropoda</taxon>
        <taxon>Chelicerata</taxon>
        <taxon>Arachnida</taxon>
        <taxon>Araneae</taxon>
        <taxon>Araneomorphae</taxon>
        <taxon>Entelegynae</taxon>
        <taxon>Araneoidea</taxon>
        <taxon>Nephilidae</taxon>
        <taxon>Trichonephila</taxon>
    </lineage>
</organism>
<keyword evidence="3" id="KW-1185">Reference proteome</keyword>
<protein>
    <recommendedName>
        <fullName evidence="1">EGF-like domain-containing protein</fullName>
    </recommendedName>
</protein>